<organism evidence="11 12">
    <name type="scientific">Pontiella sulfatireligans</name>
    <dbReference type="NCBI Taxonomy" id="2750658"/>
    <lineage>
        <taxon>Bacteria</taxon>
        <taxon>Pseudomonadati</taxon>
        <taxon>Kiritimatiellota</taxon>
        <taxon>Kiritimatiellia</taxon>
        <taxon>Kiritimatiellales</taxon>
        <taxon>Pontiellaceae</taxon>
        <taxon>Pontiella</taxon>
    </lineage>
</organism>
<evidence type="ECO:0000256" key="3">
    <source>
        <dbReference type="ARBA" id="ARBA00022670"/>
    </source>
</evidence>
<dbReference type="Pfam" id="PF13365">
    <property type="entry name" value="Trypsin_2"/>
    <property type="match status" value="1"/>
</dbReference>
<dbReference type="Proteomes" id="UP000346198">
    <property type="component" value="Unassembled WGS sequence"/>
</dbReference>
<dbReference type="Gene3D" id="2.30.42.10">
    <property type="match status" value="2"/>
</dbReference>
<feature type="domain" description="PDZ" evidence="10">
    <location>
        <begin position="359"/>
        <end position="464"/>
    </location>
</feature>
<dbReference type="SUPFAM" id="SSF50494">
    <property type="entry name" value="Trypsin-like serine proteases"/>
    <property type="match status" value="1"/>
</dbReference>
<evidence type="ECO:0000256" key="4">
    <source>
        <dbReference type="ARBA" id="ARBA00022729"/>
    </source>
</evidence>
<keyword evidence="3 11" id="KW-0645">Protease</keyword>
<accession>A0A6C2UUT3</accession>
<sequence>MRTHGLFLAGIVAAASLSVNVVEAGKINVLKETGSAFSQIAKEALPAVVFVDVETVVEVPQRAYRQNPFEEFFGGGRYRSYGVPEEAEPRKYSQQGQGSGFIISKDGYILTNNHVVKEADRITVTLGDGRKFDATMIGTDPKSEVALIKIEDGEDLPCLELGDSDALEVGEWVLAAGNPFGLSQTVTAGIVSAKGRAETGIAEYGNFIQTDAAINPGNSGGPLLNIDGKVVGINTAIYTRTGGYMGIGFAIPVNQAIQIKDQLIKFGKVTRSILGVFIQEVDEDLAKSFGLEESGGILISQVVEGSAAEEAGIEGGDIVVEIEGVKAGKVGAFRNRVASIPPNTKIDLKIFRDGKYKHVSAITKEMEGADIAGGDVETEIYDKLGLTAETLDADGARQLGVEGFDAVVVTKVEQGGAAWRAGLTPGQLITSVNRRPVADLNDFKEALAASEDTGRVLLLVNDGRSSRFVVVTLD</sequence>
<keyword evidence="5" id="KW-0677">Repeat</keyword>
<gene>
    <name evidence="11" type="primary">degP_2</name>
    <name evidence="11" type="ORF">SCARR_05021</name>
</gene>
<dbReference type="InterPro" id="IPR001478">
    <property type="entry name" value="PDZ"/>
</dbReference>
<evidence type="ECO:0000256" key="1">
    <source>
        <dbReference type="ARBA" id="ARBA00004418"/>
    </source>
</evidence>
<dbReference type="InterPro" id="IPR011782">
    <property type="entry name" value="Pept_S1C_Do"/>
</dbReference>
<dbReference type="Pfam" id="PF13180">
    <property type="entry name" value="PDZ_2"/>
    <property type="match status" value="1"/>
</dbReference>
<dbReference type="InterPro" id="IPR001940">
    <property type="entry name" value="Peptidase_S1C"/>
</dbReference>
<evidence type="ECO:0000256" key="7">
    <source>
        <dbReference type="ARBA" id="ARBA00022801"/>
    </source>
</evidence>
<dbReference type="GO" id="GO:0004252">
    <property type="term" value="F:serine-type endopeptidase activity"/>
    <property type="evidence" value="ECO:0007669"/>
    <property type="project" value="InterPro"/>
</dbReference>
<name>A0A6C2UUT3_9BACT</name>
<evidence type="ECO:0000256" key="9">
    <source>
        <dbReference type="PIRSR" id="PIRSR611782-2"/>
    </source>
</evidence>
<evidence type="ECO:0000313" key="12">
    <source>
        <dbReference type="Proteomes" id="UP000346198"/>
    </source>
</evidence>
<dbReference type="SMART" id="SM00228">
    <property type="entry name" value="PDZ"/>
    <property type="match status" value="2"/>
</dbReference>
<dbReference type="PANTHER" id="PTHR22939:SF129">
    <property type="entry name" value="SERINE PROTEASE HTRA2, MITOCHONDRIAL"/>
    <property type="match status" value="1"/>
</dbReference>
<dbReference type="RefSeq" id="WP_136064857.1">
    <property type="nucleotide sequence ID" value="NZ_CAAHFH010000003.1"/>
</dbReference>
<dbReference type="PRINTS" id="PR00834">
    <property type="entry name" value="PROTEASES2C"/>
</dbReference>
<proteinExistence type="inferred from homology"/>
<dbReference type="PROSITE" id="PS50106">
    <property type="entry name" value="PDZ"/>
    <property type="match status" value="2"/>
</dbReference>
<feature type="binding site" evidence="9">
    <location>
        <position position="114"/>
    </location>
    <ligand>
        <name>substrate</name>
    </ligand>
</feature>
<keyword evidence="4" id="KW-0732">Signal</keyword>
<evidence type="ECO:0000256" key="6">
    <source>
        <dbReference type="ARBA" id="ARBA00022764"/>
    </source>
</evidence>
<dbReference type="GO" id="GO:0042597">
    <property type="term" value="C:periplasmic space"/>
    <property type="evidence" value="ECO:0007669"/>
    <property type="project" value="UniProtKB-SubCell"/>
</dbReference>
<dbReference type="InterPro" id="IPR041489">
    <property type="entry name" value="PDZ_6"/>
</dbReference>
<dbReference type="SUPFAM" id="SSF50156">
    <property type="entry name" value="PDZ domain-like"/>
    <property type="match status" value="2"/>
</dbReference>
<protein>
    <submittedName>
        <fullName evidence="11">Periplasmic serine endoprotease DegP</fullName>
    </submittedName>
</protein>
<dbReference type="Pfam" id="PF17820">
    <property type="entry name" value="PDZ_6"/>
    <property type="match status" value="1"/>
</dbReference>
<dbReference type="FunFam" id="2.40.10.10:FF:000001">
    <property type="entry name" value="Periplasmic serine protease DegS"/>
    <property type="match status" value="1"/>
</dbReference>
<comment type="subcellular location">
    <subcellularLocation>
        <location evidence="1">Periplasm</location>
    </subcellularLocation>
</comment>
<dbReference type="EMBL" id="CAAHFH010000003">
    <property type="protein sequence ID" value="VGO22924.1"/>
    <property type="molecule type" value="Genomic_DNA"/>
</dbReference>
<keyword evidence="8" id="KW-0720">Serine protease</keyword>
<dbReference type="InterPro" id="IPR036034">
    <property type="entry name" value="PDZ_sf"/>
</dbReference>
<evidence type="ECO:0000256" key="8">
    <source>
        <dbReference type="ARBA" id="ARBA00022825"/>
    </source>
</evidence>
<feature type="binding site" evidence="9">
    <location>
        <position position="54"/>
    </location>
    <ligand>
        <name>substrate</name>
    </ligand>
</feature>
<evidence type="ECO:0000259" key="10">
    <source>
        <dbReference type="PROSITE" id="PS50106"/>
    </source>
</evidence>
<evidence type="ECO:0000313" key="11">
    <source>
        <dbReference type="EMBL" id="VGO22924.1"/>
    </source>
</evidence>
<dbReference type="PANTHER" id="PTHR22939">
    <property type="entry name" value="SERINE PROTEASE FAMILY S1C HTRA-RELATED"/>
    <property type="match status" value="1"/>
</dbReference>
<dbReference type="NCBIfam" id="TIGR02037">
    <property type="entry name" value="degP_htrA_DO"/>
    <property type="match status" value="1"/>
</dbReference>
<dbReference type="InterPro" id="IPR009003">
    <property type="entry name" value="Peptidase_S1_PA"/>
</dbReference>
<reference evidence="11 12" key="1">
    <citation type="submission" date="2019-04" db="EMBL/GenBank/DDBJ databases">
        <authorList>
            <person name="Van Vliet M D."/>
        </authorList>
    </citation>
    <scope>NUCLEOTIDE SEQUENCE [LARGE SCALE GENOMIC DNA]</scope>
    <source>
        <strain evidence="11 12">F21</strain>
    </source>
</reference>
<feature type="binding site" evidence="9">
    <location>
        <begin position="217"/>
        <end position="219"/>
    </location>
    <ligand>
        <name>substrate</name>
    </ligand>
</feature>
<evidence type="ECO:0000256" key="5">
    <source>
        <dbReference type="ARBA" id="ARBA00022737"/>
    </source>
</evidence>
<keyword evidence="6" id="KW-0574">Periplasm</keyword>
<evidence type="ECO:0000256" key="2">
    <source>
        <dbReference type="ARBA" id="ARBA00010541"/>
    </source>
</evidence>
<keyword evidence="7" id="KW-0378">Hydrolase</keyword>
<feature type="domain" description="PDZ" evidence="10">
    <location>
        <begin position="263"/>
        <end position="324"/>
    </location>
</feature>
<dbReference type="AlphaFoldDB" id="A0A6C2UUT3"/>
<keyword evidence="12" id="KW-1185">Reference proteome</keyword>
<dbReference type="GO" id="GO:0006508">
    <property type="term" value="P:proteolysis"/>
    <property type="evidence" value="ECO:0007669"/>
    <property type="project" value="UniProtKB-KW"/>
</dbReference>
<comment type="similarity">
    <text evidence="2">Belongs to the peptidase S1C family.</text>
</comment>
<dbReference type="Gene3D" id="2.40.10.120">
    <property type="match status" value="1"/>
</dbReference>